<sequence length="278" mass="31015">MYHHHHRNSMEVVVRQYLVEADGRKLLLQDDDTARTFIDDLARNDDLHATGNEHPGDNQLYRGMRSDSYVTQLAQVLAAWKETSRHPLLELPDVPMVGVTEDKSSLLRVLGIPLEMVVHVDSVASMDSFITAIGGARGILTLLGVRCTVGSAVVCPPTRAQCLEAFNRRQSSDSKSSILTIGARQWTKHVQRSLNGWWGVNKGSEAAKNAVAECMIVQLLDSTVWKNIHGLPNGPVVFEIRQHEGYGARWSIQGGKDVHFRGFVEPYFENGHDVGWMH</sequence>
<evidence type="ECO:0000313" key="1">
    <source>
        <dbReference type="EMBL" id="RHY24364.1"/>
    </source>
</evidence>
<name>A0A397BV64_APHAT</name>
<comment type="caution">
    <text evidence="1">The sequence shown here is derived from an EMBL/GenBank/DDBJ whole genome shotgun (WGS) entry which is preliminary data.</text>
</comment>
<proteinExistence type="predicted"/>
<dbReference type="PANTHER" id="PTHR34204:SF2">
    <property type="entry name" value="RNA-BINDING ASCH DOMAIN PROTEIN"/>
    <property type="match status" value="1"/>
</dbReference>
<accession>A0A397BV64</accession>
<gene>
    <name evidence="1" type="ORF">DYB25_010861</name>
</gene>
<evidence type="ECO:0000313" key="2">
    <source>
        <dbReference type="Proteomes" id="UP000266239"/>
    </source>
</evidence>
<dbReference type="PANTHER" id="PTHR34204">
    <property type="entry name" value="RNA-BINDING ASCH DOMAIN PROTEIN"/>
    <property type="match status" value="1"/>
</dbReference>
<dbReference type="VEuPathDB" id="FungiDB:H257_17374"/>
<dbReference type="AlphaFoldDB" id="A0A397BV64"/>
<reference evidence="1 2" key="1">
    <citation type="submission" date="2018-08" db="EMBL/GenBank/DDBJ databases">
        <title>Aphanomyces genome sequencing and annotation.</title>
        <authorList>
            <person name="Minardi D."/>
            <person name="Oidtmann B."/>
            <person name="Van Der Giezen M."/>
            <person name="Studholme D.J."/>
        </authorList>
    </citation>
    <scope>NUCLEOTIDE SEQUENCE [LARGE SCALE GENOMIC DNA]</scope>
    <source>
        <strain evidence="1 2">Yx</strain>
    </source>
</reference>
<dbReference type="EMBL" id="QUTA01003249">
    <property type="protein sequence ID" value="RHY24364.1"/>
    <property type="molecule type" value="Genomic_DNA"/>
</dbReference>
<protein>
    <submittedName>
        <fullName evidence="1">Uncharacterized protein</fullName>
    </submittedName>
</protein>
<organism evidence="1 2">
    <name type="scientific">Aphanomyces astaci</name>
    <name type="common">Crayfish plague agent</name>
    <dbReference type="NCBI Taxonomy" id="112090"/>
    <lineage>
        <taxon>Eukaryota</taxon>
        <taxon>Sar</taxon>
        <taxon>Stramenopiles</taxon>
        <taxon>Oomycota</taxon>
        <taxon>Saprolegniomycetes</taxon>
        <taxon>Saprolegniales</taxon>
        <taxon>Verrucalvaceae</taxon>
        <taxon>Aphanomyces</taxon>
    </lineage>
</organism>
<dbReference type="Proteomes" id="UP000266239">
    <property type="component" value="Unassembled WGS sequence"/>
</dbReference>